<reference evidence="1" key="1">
    <citation type="journal article" date="2020" name="Stud. Mycol.">
        <title>101 Dothideomycetes genomes: a test case for predicting lifestyles and emergence of pathogens.</title>
        <authorList>
            <person name="Haridas S."/>
            <person name="Albert R."/>
            <person name="Binder M."/>
            <person name="Bloem J."/>
            <person name="Labutti K."/>
            <person name="Salamov A."/>
            <person name="Andreopoulos B."/>
            <person name="Baker S."/>
            <person name="Barry K."/>
            <person name="Bills G."/>
            <person name="Bluhm B."/>
            <person name="Cannon C."/>
            <person name="Castanera R."/>
            <person name="Culley D."/>
            <person name="Daum C."/>
            <person name="Ezra D."/>
            <person name="Gonzalez J."/>
            <person name="Henrissat B."/>
            <person name="Kuo A."/>
            <person name="Liang C."/>
            <person name="Lipzen A."/>
            <person name="Lutzoni F."/>
            <person name="Magnuson J."/>
            <person name="Mondo S."/>
            <person name="Nolan M."/>
            <person name="Ohm R."/>
            <person name="Pangilinan J."/>
            <person name="Park H.-J."/>
            <person name="Ramirez L."/>
            <person name="Alfaro M."/>
            <person name="Sun H."/>
            <person name="Tritt A."/>
            <person name="Yoshinaga Y."/>
            <person name="Zwiers L.-H."/>
            <person name="Turgeon B."/>
            <person name="Goodwin S."/>
            <person name="Spatafora J."/>
            <person name="Crous P."/>
            <person name="Grigoriev I."/>
        </authorList>
    </citation>
    <scope>NUCLEOTIDE SEQUENCE</scope>
    <source>
        <strain evidence="1">CBS 116435</strain>
    </source>
</reference>
<comment type="caution">
    <text evidence="1">The sequence shown here is derived from an EMBL/GenBank/DDBJ whole genome shotgun (WGS) entry which is preliminary data.</text>
</comment>
<keyword evidence="2" id="KW-1185">Reference proteome</keyword>
<gene>
    <name evidence="1" type="ORF">K431DRAFT_269611</name>
</gene>
<dbReference type="InterPro" id="IPR021276">
    <property type="entry name" value="DUF2855"/>
</dbReference>
<accession>A0A9P4UNT5</accession>
<dbReference type="Proteomes" id="UP000799441">
    <property type="component" value="Unassembled WGS sequence"/>
</dbReference>
<dbReference type="OrthoDB" id="192702at2759"/>
<evidence type="ECO:0000313" key="2">
    <source>
        <dbReference type="Proteomes" id="UP000799441"/>
    </source>
</evidence>
<sequence>MSAEFLVHVVSKANIADHFVVPVNDIPSPPLTDGAVRVRPLLLGVTANTLTYAAMGGPPMYWWDAYPVPSDLQPPYNDRDLFGIVPTWGYAEVVESCHTGIGEGMLIWGFWPTTMAAVDLKLAPSAMEGHYIEVSEHRNCLFNLYQRYQIPDAALRRDQLDERSTEVMAWKSIVYGVSEAGFLLNNFILGNLPVHPMGGGRWTSENADLSSAVVVSLGASGKTARAFHDSLIADRGEGSRPQGLLAVTAIATSNLLPDAPFKARTVAYSDVDSKDVMAWISQLHPSKAVIIDFGSRGDSLYRVNQALQSLLGKPGVTIIGVGGEPKVRSKEEAATFMQQRAQFENRVQMNATGVRDSAMKELGEEVYFQRLEGWYKGYTARGNLDSMELEIGHGIDGPGGLSKCWTTLCEQETSPSRGMAFRMV</sequence>
<dbReference type="Pfam" id="PF11017">
    <property type="entry name" value="DUF2855"/>
    <property type="match status" value="1"/>
</dbReference>
<evidence type="ECO:0000313" key="1">
    <source>
        <dbReference type="EMBL" id="KAF2721034.1"/>
    </source>
</evidence>
<protein>
    <submittedName>
        <fullName evidence="1">Uncharacterized protein</fullName>
    </submittedName>
</protein>
<organism evidence="1 2">
    <name type="scientific">Polychaeton citri CBS 116435</name>
    <dbReference type="NCBI Taxonomy" id="1314669"/>
    <lineage>
        <taxon>Eukaryota</taxon>
        <taxon>Fungi</taxon>
        <taxon>Dikarya</taxon>
        <taxon>Ascomycota</taxon>
        <taxon>Pezizomycotina</taxon>
        <taxon>Dothideomycetes</taxon>
        <taxon>Dothideomycetidae</taxon>
        <taxon>Capnodiales</taxon>
        <taxon>Capnodiaceae</taxon>
        <taxon>Polychaeton</taxon>
    </lineage>
</organism>
<dbReference type="EMBL" id="MU003794">
    <property type="protein sequence ID" value="KAF2721034.1"/>
    <property type="molecule type" value="Genomic_DNA"/>
</dbReference>
<proteinExistence type="predicted"/>
<dbReference type="AlphaFoldDB" id="A0A9P4UNT5"/>
<name>A0A9P4UNT5_9PEZI</name>